<organism evidence="2 3">
    <name type="scientific">Pseudolysobacter antarcticus</name>
    <dbReference type="NCBI Taxonomy" id="2511995"/>
    <lineage>
        <taxon>Bacteria</taxon>
        <taxon>Pseudomonadati</taxon>
        <taxon>Pseudomonadota</taxon>
        <taxon>Gammaproteobacteria</taxon>
        <taxon>Lysobacterales</taxon>
        <taxon>Rhodanobacteraceae</taxon>
        <taxon>Pseudolysobacter</taxon>
    </lineage>
</organism>
<reference evidence="2 3" key="1">
    <citation type="submission" date="2019-01" db="EMBL/GenBank/DDBJ databases">
        <title>Pseudolysobacter antarctica gen. nov., sp. nov., isolated from Fildes Peninsula, Antarctica.</title>
        <authorList>
            <person name="Wei Z."/>
            <person name="Peng F."/>
        </authorList>
    </citation>
    <scope>NUCLEOTIDE SEQUENCE [LARGE SCALE GENOMIC DNA]</scope>
    <source>
        <strain evidence="2 3">AQ6-296</strain>
    </source>
</reference>
<dbReference type="RefSeq" id="WP_129832471.1">
    <property type="nucleotide sequence ID" value="NZ_CP035704.1"/>
</dbReference>
<keyword evidence="3" id="KW-1185">Reference proteome</keyword>
<dbReference type="KEGG" id="xbc:ELE36_07465"/>
<dbReference type="EMBL" id="CP035704">
    <property type="protein sequence ID" value="QBB70212.1"/>
    <property type="molecule type" value="Genomic_DNA"/>
</dbReference>
<evidence type="ECO:0000313" key="3">
    <source>
        <dbReference type="Proteomes" id="UP000291562"/>
    </source>
</evidence>
<evidence type="ECO:0000256" key="1">
    <source>
        <dbReference type="SAM" id="SignalP"/>
    </source>
</evidence>
<feature type="chain" id="PRO_5019247196" evidence="1">
    <location>
        <begin position="36"/>
        <end position="470"/>
    </location>
</feature>
<dbReference type="PANTHER" id="PTHR43737:SF1">
    <property type="entry name" value="DUF1501 DOMAIN-CONTAINING PROTEIN"/>
    <property type="match status" value="1"/>
</dbReference>
<sequence length="470" mass="49278">MKRRDFLRNAVCSSLACASSTALFTQLSMMNSVLAAQSANDAPGDYRALVCLFMLGGNDSFNLLIPSDSTRYPIYSTSRSGPGPTGMAIDRSSLLPINVGNAGSGESYGLHPSCVEMAQLFNNGHAAFVPNVGTLIQPTRKNDYLNVPGYPVPPQLFSHADQQGQWAYGQAASNGASGWGGLTADKLYVMNPGATIPMSISLGGENRFQTGVNVQPYAMGSGGPITLNGYKGANGAAQTAALQELLQQSYPDPLSRTYAATVKNALDYYSTMQTALGGAPALTTVFPPDNPVAASLQMIAKIISVRSTLKAQRQIFFVPFGGFDTHDSQLADQPGLFATVSAALGAFYAATEELQVQNSVTTFTISEFARTLNSNGDGTDHAWGGIQFVSGGAVSGGKLYGAPASSGGIFPDLTLNGPDCLSRGQMIPTVASDQYSATLAHWLGLSDSDAQTVFPNLHNWGANPYLGFLG</sequence>
<dbReference type="OrthoDB" id="9779968at2"/>
<gene>
    <name evidence="2" type="ORF">ELE36_07465</name>
</gene>
<feature type="signal peptide" evidence="1">
    <location>
        <begin position="1"/>
        <end position="35"/>
    </location>
</feature>
<protein>
    <submittedName>
        <fullName evidence="2">DUF1501 domain-containing protein</fullName>
    </submittedName>
</protein>
<dbReference type="Pfam" id="PF07394">
    <property type="entry name" value="DUF1501"/>
    <property type="match status" value="1"/>
</dbReference>
<dbReference type="PANTHER" id="PTHR43737">
    <property type="entry name" value="BLL7424 PROTEIN"/>
    <property type="match status" value="1"/>
</dbReference>
<keyword evidence="1" id="KW-0732">Signal</keyword>
<dbReference type="InterPro" id="IPR010869">
    <property type="entry name" value="DUF1501"/>
</dbReference>
<dbReference type="Proteomes" id="UP000291562">
    <property type="component" value="Chromosome"/>
</dbReference>
<dbReference type="AlphaFoldDB" id="A0A411HI53"/>
<name>A0A411HI53_9GAMM</name>
<accession>A0A411HI53</accession>
<evidence type="ECO:0000313" key="2">
    <source>
        <dbReference type="EMBL" id="QBB70212.1"/>
    </source>
</evidence>
<proteinExistence type="predicted"/>